<dbReference type="OrthoDB" id="2121326at2759"/>
<feature type="domain" description="Thioredoxin" evidence="4">
    <location>
        <begin position="1"/>
        <end position="108"/>
    </location>
</feature>
<name>A0A9P0JJN9_ACAOB</name>
<dbReference type="PIRSF" id="PIRSF000077">
    <property type="entry name" value="Thioredoxin"/>
    <property type="match status" value="1"/>
</dbReference>
<dbReference type="Proteomes" id="UP001152888">
    <property type="component" value="Unassembled WGS sequence"/>
</dbReference>
<proteinExistence type="inferred from homology"/>
<keyword evidence="1 3" id="KW-1015">Disulfide bond</keyword>
<dbReference type="InterPro" id="IPR005746">
    <property type="entry name" value="Thioredoxin"/>
</dbReference>
<dbReference type="InterPro" id="IPR036249">
    <property type="entry name" value="Thioredoxin-like_sf"/>
</dbReference>
<sequence>MGSPVAITTEADWHAELKDNGNKLVVAKFGASWCAACQKLQPILDQAVKTHPDVRFLDIDVDQLADLAADLGVSSIPTVFLIKNGKVIDQVLGINEEALSEKIETHKNE</sequence>
<evidence type="ECO:0000256" key="3">
    <source>
        <dbReference type="PIRSR" id="PIRSR000077-4"/>
    </source>
</evidence>
<comment type="similarity">
    <text evidence="2">Belongs to the thioredoxin family.</text>
</comment>
<dbReference type="SUPFAM" id="SSF52833">
    <property type="entry name" value="Thioredoxin-like"/>
    <property type="match status" value="1"/>
</dbReference>
<dbReference type="CDD" id="cd02947">
    <property type="entry name" value="TRX_family"/>
    <property type="match status" value="1"/>
</dbReference>
<comment type="caution">
    <text evidence="5">The sequence shown here is derived from an EMBL/GenBank/DDBJ whole genome shotgun (WGS) entry which is preliminary data.</text>
</comment>
<gene>
    <name evidence="5" type="ORF">ACAOBT_LOCUS74</name>
</gene>
<dbReference type="PROSITE" id="PS51352">
    <property type="entry name" value="THIOREDOXIN_2"/>
    <property type="match status" value="1"/>
</dbReference>
<evidence type="ECO:0000256" key="1">
    <source>
        <dbReference type="ARBA" id="ARBA00023157"/>
    </source>
</evidence>
<organism evidence="5 6">
    <name type="scientific">Acanthoscelides obtectus</name>
    <name type="common">Bean weevil</name>
    <name type="synonym">Bruchus obtectus</name>
    <dbReference type="NCBI Taxonomy" id="200917"/>
    <lineage>
        <taxon>Eukaryota</taxon>
        <taxon>Metazoa</taxon>
        <taxon>Ecdysozoa</taxon>
        <taxon>Arthropoda</taxon>
        <taxon>Hexapoda</taxon>
        <taxon>Insecta</taxon>
        <taxon>Pterygota</taxon>
        <taxon>Neoptera</taxon>
        <taxon>Endopterygota</taxon>
        <taxon>Coleoptera</taxon>
        <taxon>Polyphaga</taxon>
        <taxon>Cucujiformia</taxon>
        <taxon>Chrysomeloidea</taxon>
        <taxon>Chrysomelidae</taxon>
        <taxon>Bruchinae</taxon>
        <taxon>Bruchini</taxon>
        <taxon>Acanthoscelides</taxon>
    </lineage>
</organism>
<keyword evidence="3" id="KW-0676">Redox-active center</keyword>
<evidence type="ECO:0000259" key="4">
    <source>
        <dbReference type="PROSITE" id="PS51352"/>
    </source>
</evidence>
<dbReference type="PANTHER" id="PTHR46115">
    <property type="entry name" value="THIOREDOXIN-LIKE PROTEIN 1"/>
    <property type="match status" value="1"/>
</dbReference>
<reference evidence="5" key="1">
    <citation type="submission" date="2022-03" db="EMBL/GenBank/DDBJ databases">
        <authorList>
            <person name="Sayadi A."/>
        </authorList>
    </citation>
    <scope>NUCLEOTIDE SEQUENCE</scope>
</reference>
<evidence type="ECO:0000256" key="2">
    <source>
        <dbReference type="PIRNR" id="PIRNR000077"/>
    </source>
</evidence>
<evidence type="ECO:0000313" key="5">
    <source>
        <dbReference type="EMBL" id="CAH1953503.1"/>
    </source>
</evidence>
<keyword evidence="6" id="KW-1185">Reference proteome</keyword>
<dbReference type="Pfam" id="PF00085">
    <property type="entry name" value="Thioredoxin"/>
    <property type="match status" value="1"/>
</dbReference>
<dbReference type="InterPro" id="IPR013766">
    <property type="entry name" value="Thioredoxin_domain"/>
</dbReference>
<feature type="disulfide bond" description="Redox-active" evidence="3">
    <location>
        <begin position="34"/>
        <end position="37"/>
    </location>
</feature>
<evidence type="ECO:0000313" key="6">
    <source>
        <dbReference type="Proteomes" id="UP001152888"/>
    </source>
</evidence>
<accession>A0A9P0JJN9</accession>
<protein>
    <recommendedName>
        <fullName evidence="2">Thioredoxin</fullName>
    </recommendedName>
</protein>
<dbReference type="AlphaFoldDB" id="A0A9P0JJN9"/>
<dbReference type="Gene3D" id="3.40.30.10">
    <property type="entry name" value="Glutaredoxin"/>
    <property type="match status" value="1"/>
</dbReference>
<dbReference type="EMBL" id="CAKOFQ010006651">
    <property type="protein sequence ID" value="CAH1953503.1"/>
    <property type="molecule type" value="Genomic_DNA"/>
</dbReference>
<dbReference type="GO" id="GO:0015035">
    <property type="term" value="F:protein-disulfide reductase activity"/>
    <property type="evidence" value="ECO:0007669"/>
    <property type="project" value="InterPro"/>
</dbReference>